<dbReference type="PANTHER" id="PTHR11943:SF1">
    <property type="entry name" value="GALACTOSE-1-PHOSPHATE URIDYLYLTRANSFERASE"/>
    <property type="match status" value="1"/>
</dbReference>
<evidence type="ECO:0000256" key="13">
    <source>
        <dbReference type="PIRSR" id="PIRSR000808-1"/>
    </source>
</evidence>
<comment type="cofactor">
    <cofactor evidence="16">
        <name>Fe cation</name>
        <dbReference type="ChEBI" id="CHEBI:24875"/>
    </cofactor>
    <text evidence="16">Binds 1 Fe cation per subunit.</text>
</comment>
<sequence length="349" mass="39699">MSLLSNASHRRFNPLTGEWVLVSPHRTSRPWQGQVEKTHDPDRPRYDPTCYLCPGNARANGARNPTYEGVFAFDNDFAALSAQVPEEDFAQNGLLIAQGEPGRCRVLCFSERHDLTLPHMSVPEITRVIEAWRDETMRLGALDAINYVQIFENRGAAMGASNPHPHCQIWATHSIPNEAAKESERQRAYQEQTGSCLLCDYLALEQSLGERIVCRNDHFVALVPFWAIWPFETMVIATRHIGSFDELTGGEAKALADILKRLTIRYENLFETDFPYSMGFHQRPTDGAPHANWHFHAHFFPPLLRSATVRKFMVGFEMLGEPQRDITPETAAARLRDVSETHYLDKPIR</sequence>
<comment type="pathway">
    <text evidence="2 17">Carbohydrate metabolism; galactose metabolism.</text>
</comment>
<dbReference type="InterPro" id="IPR036265">
    <property type="entry name" value="HIT-like_sf"/>
</dbReference>
<dbReference type="RefSeq" id="WP_123176863.1">
    <property type="nucleotide sequence ID" value="NZ_QWDD01000001.1"/>
</dbReference>
<feature type="binding site" evidence="15">
    <location>
        <position position="53"/>
    </location>
    <ligand>
        <name>Zn(2+)</name>
        <dbReference type="ChEBI" id="CHEBI:29105"/>
    </ligand>
</feature>
<keyword evidence="10 17" id="KW-0299">Galactose metabolism</keyword>
<feature type="binding site" description="in other chain" evidence="14">
    <location>
        <position position="168"/>
    </location>
    <ligand>
        <name>UDP-alpha-D-glucose</name>
        <dbReference type="ChEBI" id="CHEBI:58885"/>
        <note>ligand shared between dimeric partners</note>
    </ligand>
</feature>
<protein>
    <recommendedName>
        <fullName evidence="5 12">Galactose-1-phosphate uridylyltransferase</fullName>
        <ecNumber evidence="4 12">2.7.7.12</ecNumber>
    </recommendedName>
</protein>
<evidence type="ECO:0000256" key="9">
    <source>
        <dbReference type="ARBA" id="ARBA00022833"/>
    </source>
</evidence>
<keyword evidence="9 15" id="KW-0862">Zinc</keyword>
<dbReference type="Proteomes" id="UP000268623">
    <property type="component" value="Unassembled WGS sequence"/>
</dbReference>
<evidence type="ECO:0000256" key="17">
    <source>
        <dbReference type="RuleBase" id="RU000506"/>
    </source>
</evidence>
<evidence type="ECO:0000256" key="8">
    <source>
        <dbReference type="ARBA" id="ARBA00022723"/>
    </source>
</evidence>
<evidence type="ECO:0000256" key="16">
    <source>
        <dbReference type="PIRSR" id="PIRSR000808-4"/>
    </source>
</evidence>
<evidence type="ECO:0000256" key="1">
    <source>
        <dbReference type="ARBA" id="ARBA00001107"/>
    </source>
</evidence>
<name>A0A3M9XRQ0_9HYPH</name>
<dbReference type="EMBL" id="QWDD01000001">
    <property type="protein sequence ID" value="RNJ50959.1"/>
    <property type="molecule type" value="Genomic_DNA"/>
</dbReference>
<dbReference type="OrthoDB" id="9769064at2"/>
<feature type="binding site" description="in other chain" evidence="14">
    <location>
        <position position="59"/>
    </location>
    <ligand>
        <name>UDP-alpha-D-glucose</name>
        <dbReference type="ChEBI" id="CHEBI:58885"/>
        <note>ligand shared between dimeric partners</note>
    </ligand>
</feature>
<keyword evidence="7 17" id="KW-0548">Nucleotidyltransferase</keyword>
<keyword evidence="16" id="KW-0408">Iron</keyword>
<evidence type="ECO:0000256" key="4">
    <source>
        <dbReference type="ARBA" id="ARBA00012384"/>
    </source>
</evidence>
<dbReference type="FunFam" id="3.30.428.10:FF:000002">
    <property type="entry name" value="Galactose-1-phosphate uridylyltransferase"/>
    <property type="match status" value="1"/>
</dbReference>
<evidence type="ECO:0000256" key="14">
    <source>
        <dbReference type="PIRSR" id="PIRSR000808-2"/>
    </source>
</evidence>
<evidence type="ECO:0000256" key="15">
    <source>
        <dbReference type="PIRSR" id="PIRSR000808-3"/>
    </source>
</evidence>
<feature type="binding site" description="in other chain" evidence="14">
    <location>
        <begin position="159"/>
        <end position="161"/>
    </location>
    <ligand>
        <name>UDP-alpha-D-glucose</name>
        <dbReference type="ChEBI" id="CHEBI:58885"/>
        <note>ligand shared between dimeric partners</note>
    </ligand>
</feature>
<gene>
    <name evidence="20" type="ORF">D1O30_16575</name>
</gene>
<comment type="caution">
    <text evidence="20">The sequence shown here is derived from an EMBL/GenBank/DDBJ whole genome shotgun (WGS) entry which is preliminary data.</text>
</comment>
<feature type="binding site" evidence="14">
    <location>
        <begin position="316"/>
        <end position="317"/>
    </location>
    <ligand>
        <name>UDP-alpha-D-glucose</name>
        <dbReference type="ChEBI" id="CHEBI:58885"/>
        <note>ligand shared between dimeric partners</note>
    </ligand>
</feature>
<dbReference type="InterPro" id="IPR005849">
    <property type="entry name" value="GalP_Utransf_N"/>
</dbReference>
<dbReference type="InterPro" id="IPR001937">
    <property type="entry name" value="GalP_UDPtransf1"/>
</dbReference>
<dbReference type="GO" id="GO:0008270">
    <property type="term" value="F:zinc ion binding"/>
    <property type="evidence" value="ECO:0007669"/>
    <property type="project" value="InterPro"/>
</dbReference>
<dbReference type="PIRSF" id="PIRSF000808">
    <property type="entry name" value="GalT"/>
    <property type="match status" value="1"/>
</dbReference>
<reference evidence="20 21" key="1">
    <citation type="submission" date="2018-08" db="EMBL/GenBank/DDBJ databases">
        <title>Genome sequence of Methylocystis hirsuta CSC1, a methanotroph able to accumulate PHAs.</title>
        <authorList>
            <person name="Bordel S."/>
            <person name="Rodriguez E."/>
            <person name="Gancedo J."/>
            <person name="Munoz R."/>
        </authorList>
    </citation>
    <scope>NUCLEOTIDE SEQUENCE [LARGE SCALE GENOMIC DNA]</scope>
    <source>
        <strain evidence="20 21">CSC1</strain>
    </source>
</reference>
<feature type="binding site" evidence="15">
    <location>
        <position position="50"/>
    </location>
    <ligand>
        <name>Zn(2+)</name>
        <dbReference type="ChEBI" id="CHEBI:29105"/>
    </ligand>
</feature>
<feature type="binding site" description="in other chain" evidence="14">
    <location>
        <position position="323"/>
    </location>
    <ligand>
        <name>UDP-alpha-D-glucose</name>
        <dbReference type="ChEBI" id="CHEBI:58885"/>
        <note>ligand shared between dimeric partners</note>
    </ligand>
</feature>
<dbReference type="AlphaFoldDB" id="A0A3M9XRQ0"/>
<dbReference type="FunFam" id="3.30.428.10:FF:000001">
    <property type="entry name" value="Galactose-1-phosphate uridylyltransferase"/>
    <property type="match status" value="1"/>
</dbReference>
<evidence type="ECO:0000256" key="5">
    <source>
        <dbReference type="ARBA" id="ARBA00016340"/>
    </source>
</evidence>
<dbReference type="GO" id="GO:0033499">
    <property type="term" value="P:galactose catabolic process via UDP-galactose, Leloir pathway"/>
    <property type="evidence" value="ECO:0007669"/>
    <property type="project" value="TreeGrafter"/>
</dbReference>
<feature type="binding site" evidence="15">
    <location>
        <position position="164"/>
    </location>
    <ligand>
        <name>Zn(2+)</name>
        <dbReference type="ChEBI" id="CHEBI:29105"/>
    </ligand>
</feature>
<evidence type="ECO:0000256" key="2">
    <source>
        <dbReference type="ARBA" id="ARBA00004947"/>
    </source>
</evidence>
<comment type="catalytic activity">
    <reaction evidence="1 17">
        <text>alpha-D-galactose 1-phosphate + UDP-alpha-D-glucose = alpha-D-glucose 1-phosphate + UDP-alpha-D-galactose</text>
        <dbReference type="Rhea" id="RHEA:13989"/>
        <dbReference type="ChEBI" id="CHEBI:58336"/>
        <dbReference type="ChEBI" id="CHEBI:58601"/>
        <dbReference type="ChEBI" id="CHEBI:58885"/>
        <dbReference type="ChEBI" id="CHEBI:66914"/>
        <dbReference type="EC" id="2.7.7.12"/>
    </reaction>
</comment>
<feature type="binding site" evidence="16">
    <location>
        <position position="296"/>
    </location>
    <ligand>
        <name>Fe cation</name>
        <dbReference type="ChEBI" id="CHEBI:24875"/>
    </ligand>
</feature>
<organism evidence="20 21">
    <name type="scientific">Methylocystis hirsuta</name>
    <dbReference type="NCBI Taxonomy" id="369798"/>
    <lineage>
        <taxon>Bacteria</taxon>
        <taxon>Pseudomonadati</taxon>
        <taxon>Pseudomonadota</taxon>
        <taxon>Alphaproteobacteria</taxon>
        <taxon>Hyphomicrobiales</taxon>
        <taxon>Methylocystaceae</taxon>
        <taxon>Methylocystis</taxon>
    </lineage>
</organism>
<evidence type="ECO:0000259" key="18">
    <source>
        <dbReference type="Pfam" id="PF01087"/>
    </source>
</evidence>
<evidence type="ECO:0000259" key="19">
    <source>
        <dbReference type="Pfam" id="PF02744"/>
    </source>
</evidence>
<feature type="binding site" evidence="15">
    <location>
        <position position="113"/>
    </location>
    <ligand>
        <name>Zn(2+)</name>
        <dbReference type="ChEBI" id="CHEBI:29105"/>
    </ligand>
</feature>
<dbReference type="EC" id="2.7.7.12" evidence="4 12"/>
<dbReference type="InterPro" id="IPR019779">
    <property type="entry name" value="GalP_UDPtransf1_His-AS"/>
</dbReference>
<evidence type="ECO:0000256" key="7">
    <source>
        <dbReference type="ARBA" id="ARBA00022695"/>
    </source>
</evidence>
<keyword evidence="21" id="KW-1185">Reference proteome</keyword>
<evidence type="ECO:0000256" key="6">
    <source>
        <dbReference type="ARBA" id="ARBA00022679"/>
    </source>
</evidence>
<keyword evidence="11 17" id="KW-0119">Carbohydrate metabolism</keyword>
<dbReference type="Pfam" id="PF02744">
    <property type="entry name" value="GalP_UDP_tr_C"/>
    <property type="match status" value="1"/>
</dbReference>
<dbReference type="GO" id="GO:0008108">
    <property type="term" value="F:UDP-glucose:hexose-1-phosphate uridylyltransferase activity"/>
    <property type="evidence" value="ECO:0007669"/>
    <property type="project" value="UniProtKB-UniRule"/>
</dbReference>
<proteinExistence type="inferred from homology"/>
<feature type="domain" description="Galactose-1-phosphate uridyl transferase N-terminal" evidence="18">
    <location>
        <begin position="7"/>
        <end position="176"/>
    </location>
</feature>
<evidence type="ECO:0000256" key="12">
    <source>
        <dbReference type="NCBIfam" id="TIGR00209"/>
    </source>
</evidence>
<dbReference type="NCBIfam" id="TIGR00209">
    <property type="entry name" value="galT_1"/>
    <property type="match status" value="1"/>
</dbReference>
<evidence type="ECO:0000313" key="20">
    <source>
        <dbReference type="EMBL" id="RNJ50959.1"/>
    </source>
</evidence>
<keyword evidence="6 17" id="KW-0808">Transferase</keyword>
<dbReference type="PROSITE" id="PS00117">
    <property type="entry name" value="GAL_P_UDP_TRANSF_I"/>
    <property type="match status" value="1"/>
</dbReference>
<keyword evidence="8 15" id="KW-0479">Metal-binding</keyword>
<dbReference type="CDD" id="cd00608">
    <property type="entry name" value="GalT"/>
    <property type="match status" value="1"/>
</dbReference>
<feature type="domain" description="Galactose-1-phosphate uridyl transferase C-terminal" evidence="19">
    <location>
        <begin position="183"/>
        <end position="344"/>
    </location>
</feature>
<feature type="binding site" description="in other chain" evidence="14">
    <location>
        <begin position="75"/>
        <end position="76"/>
    </location>
    <ligand>
        <name>UDP-alpha-D-glucose</name>
        <dbReference type="ChEBI" id="CHEBI:58885"/>
        <note>ligand shared between dimeric partners</note>
    </ligand>
</feature>
<evidence type="ECO:0000256" key="10">
    <source>
        <dbReference type="ARBA" id="ARBA00023144"/>
    </source>
</evidence>
<dbReference type="Gene3D" id="3.30.428.10">
    <property type="entry name" value="HIT-like"/>
    <property type="match status" value="2"/>
</dbReference>
<feature type="binding site" evidence="16">
    <location>
        <position position="182"/>
    </location>
    <ligand>
        <name>Fe cation</name>
        <dbReference type="ChEBI" id="CHEBI:24875"/>
    </ligand>
</feature>
<comment type="similarity">
    <text evidence="3 17">Belongs to the galactose-1-phosphate uridylyltransferase type 1 family.</text>
</comment>
<dbReference type="Pfam" id="PF01087">
    <property type="entry name" value="GalP_UDP_transf"/>
    <property type="match status" value="1"/>
</dbReference>
<evidence type="ECO:0000256" key="11">
    <source>
        <dbReference type="ARBA" id="ARBA00023277"/>
    </source>
</evidence>
<accession>A0A3M9XRQ0</accession>
<comment type="cofactor">
    <cofactor evidence="15">
        <name>Zn(2+)</name>
        <dbReference type="ChEBI" id="CHEBI:29105"/>
    </cofactor>
    <text evidence="15">Binds 1 zinc ion per subunit.</text>
</comment>
<feature type="binding site" evidence="16">
    <location>
        <position position="298"/>
    </location>
    <ligand>
        <name>Fe cation</name>
        <dbReference type="ChEBI" id="CHEBI:24875"/>
    </ligand>
</feature>
<evidence type="ECO:0000256" key="3">
    <source>
        <dbReference type="ARBA" id="ARBA00010951"/>
    </source>
</evidence>
<dbReference type="SUPFAM" id="SSF54197">
    <property type="entry name" value="HIT-like"/>
    <property type="match status" value="2"/>
</dbReference>
<feature type="binding site" evidence="14">
    <location>
        <begin position="26"/>
        <end position="29"/>
    </location>
    <ligand>
        <name>UDP-alpha-D-glucose</name>
        <dbReference type="ChEBI" id="CHEBI:58885"/>
        <note>ligand shared between dimeric partners</note>
    </ligand>
</feature>
<feature type="active site" description="Tele-UMP-histidine intermediate" evidence="13">
    <location>
        <position position="166"/>
    </location>
</feature>
<evidence type="ECO:0000313" key="21">
    <source>
        <dbReference type="Proteomes" id="UP000268623"/>
    </source>
</evidence>
<feature type="binding site" description="in other chain" evidence="14">
    <location>
        <position position="153"/>
    </location>
    <ligand>
        <name>UDP-alpha-D-glucose</name>
        <dbReference type="ChEBI" id="CHEBI:58885"/>
        <note>ligand shared between dimeric partners</note>
    </ligand>
</feature>
<dbReference type="NCBIfam" id="NF008724">
    <property type="entry name" value="PRK11720.1"/>
    <property type="match status" value="1"/>
</dbReference>
<feature type="binding site" evidence="16">
    <location>
        <position position="281"/>
    </location>
    <ligand>
        <name>Fe cation</name>
        <dbReference type="ChEBI" id="CHEBI:24875"/>
    </ligand>
</feature>
<feature type="binding site" evidence="14">
    <location>
        <begin position="311"/>
        <end position="312"/>
    </location>
    <ligand>
        <name>UDP-alpha-D-glucose</name>
        <dbReference type="ChEBI" id="CHEBI:58885"/>
        <note>ligand shared between dimeric partners</note>
    </ligand>
</feature>
<dbReference type="UniPathway" id="UPA00214"/>
<dbReference type="GO" id="GO:0005737">
    <property type="term" value="C:cytoplasm"/>
    <property type="evidence" value="ECO:0007669"/>
    <property type="project" value="TreeGrafter"/>
</dbReference>
<dbReference type="PANTHER" id="PTHR11943">
    <property type="entry name" value="GALACTOSE-1-PHOSPHATE URIDYLYLTRANSFERASE"/>
    <property type="match status" value="1"/>
</dbReference>
<dbReference type="InterPro" id="IPR005850">
    <property type="entry name" value="GalP_Utransf_C"/>
</dbReference>